<dbReference type="Proteomes" id="UP000334923">
    <property type="component" value="Unassembled WGS sequence"/>
</dbReference>
<sequence>MMQHAVFCEPLEPITVIGRNVTVISDPDVLSSTSMRDVVIDTEIDSPEWVAILRNPSPRPSLSRLLDQLEQGLKENPNQFPERRPEDI</sequence>
<evidence type="ECO:0000313" key="2">
    <source>
        <dbReference type="Proteomes" id="UP000334923"/>
    </source>
</evidence>
<reference evidence="1 2" key="1">
    <citation type="submission" date="2019-09" db="EMBL/GenBank/DDBJ databases">
        <authorList>
            <person name="Cremers G."/>
        </authorList>
    </citation>
    <scope>NUCLEOTIDE SEQUENCE [LARGE SCALE GENOMIC DNA]</scope>
    <source>
        <strain evidence="1">4A</strain>
    </source>
</reference>
<accession>A0A5E6MEI2</accession>
<keyword evidence="2" id="KW-1185">Reference proteome</keyword>
<organism evidence="1 2">
    <name type="scientific">Methylacidimicrobium tartarophylax</name>
    <dbReference type="NCBI Taxonomy" id="1041768"/>
    <lineage>
        <taxon>Bacteria</taxon>
        <taxon>Pseudomonadati</taxon>
        <taxon>Verrucomicrobiota</taxon>
        <taxon>Methylacidimicrobium</taxon>
    </lineage>
</organism>
<dbReference type="AlphaFoldDB" id="A0A5E6MEI2"/>
<dbReference type="EMBL" id="CABFVA020000105">
    <property type="protein sequence ID" value="VVM07624.1"/>
    <property type="molecule type" value="Genomic_DNA"/>
</dbReference>
<dbReference type="RefSeq" id="WP_142660683.1">
    <property type="nucleotide sequence ID" value="NZ_CABFVA020000105.1"/>
</dbReference>
<name>A0A5E6MEI2_9BACT</name>
<proteinExistence type="predicted"/>
<protein>
    <submittedName>
        <fullName evidence="1">Uncharacterized protein</fullName>
    </submittedName>
</protein>
<evidence type="ECO:0000313" key="1">
    <source>
        <dbReference type="EMBL" id="VVM07624.1"/>
    </source>
</evidence>
<gene>
    <name evidence="1" type="ORF">MAMT_01843</name>
</gene>